<protein>
    <recommendedName>
        <fullName evidence="1">TadE-like domain-containing protein</fullName>
    </recommendedName>
</protein>
<proteinExistence type="predicted"/>
<gene>
    <name evidence="2" type="ORF">GCM10011314_25760</name>
</gene>
<reference evidence="2" key="1">
    <citation type="journal article" date="2014" name="Int. J. Syst. Evol. Microbiol.">
        <title>Complete genome sequence of Corynebacterium casei LMG S-19264T (=DSM 44701T), isolated from a smear-ripened cheese.</title>
        <authorList>
            <consortium name="US DOE Joint Genome Institute (JGI-PGF)"/>
            <person name="Walter F."/>
            <person name="Albersmeier A."/>
            <person name="Kalinowski J."/>
            <person name="Ruckert C."/>
        </authorList>
    </citation>
    <scope>NUCLEOTIDE SEQUENCE</scope>
    <source>
        <strain evidence="2">CGMCC 1.10749</strain>
    </source>
</reference>
<evidence type="ECO:0000313" key="2">
    <source>
        <dbReference type="EMBL" id="GGB84930.1"/>
    </source>
</evidence>
<feature type="domain" description="TadE-like" evidence="1">
    <location>
        <begin position="1"/>
        <end position="37"/>
    </location>
</feature>
<comment type="caution">
    <text evidence="2">The sequence shown here is derived from an EMBL/GenBank/DDBJ whole genome shotgun (WGS) entry which is preliminary data.</text>
</comment>
<dbReference type="Pfam" id="PF07811">
    <property type="entry name" value="TadE"/>
    <property type="match status" value="1"/>
</dbReference>
<dbReference type="EMBL" id="BMEA01000002">
    <property type="protein sequence ID" value="GGB84930.1"/>
    <property type="molecule type" value="Genomic_DNA"/>
</dbReference>
<dbReference type="Proteomes" id="UP000628079">
    <property type="component" value="Unassembled WGS sequence"/>
</dbReference>
<dbReference type="AlphaFoldDB" id="A0A8H9FTU6"/>
<accession>A0A8H9FTU6</accession>
<sequence>MAIVLPLLLLIVAGIIDLGRLFFVQNMVTNAAREGARMKSLGYTDAQATTRVTNASPELSDLGGAPTVTFVACPVGPGPTSAASATVSAPLFEWLILGEVASLFGATPSAPDPTATATMRCLG</sequence>
<name>A0A8H9FTU6_9MICO</name>
<evidence type="ECO:0000313" key="3">
    <source>
        <dbReference type="Proteomes" id="UP000628079"/>
    </source>
</evidence>
<organism evidence="2 3">
    <name type="scientific">Knoellia flava</name>
    <dbReference type="NCBI Taxonomy" id="913969"/>
    <lineage>
        <taxon>Bacteria</taxon>
        <taxon>Bacillati</taxon>
        <taxon>Actinomycetota</taxon>
        <taxon>Actinomycetes</taxon>
        <taxon>Micrococcales</taxon>
        <taxon>Intrasporangiaceae</taxon>
        <taxon>Knoellia</taxon>
    </lineage>
</organism>
<evidence type="ECO:0000259" key="1">
    <source>
        <dbReference type="Pfam" id="PF07811"/>
    </source>
</evidence>
<dbReference type="InterPro" id="IPR012495">
    <property type="entry name" value="TadE-like_dom"/>
</dbReference>
<reference evidence="2" key="2">
    <citation type="submission" date="2020-09" db="EMBL/GenBank/DDBJ databases">
        <authorList>
            <person name="Sun Q."/>
            <person name="Zhou Y."/>
        </authorList>
    </citation>
    <scope>NUCLEOTIDE SEQUENCE</scope>
    <source>
        <strain evidence="2">CGMCC 1.10749</strain>
    </source>
</reference>